<dbReference type="Proteomes" id="UP001145114">
    <property type="component" value="Unassembled WGS sequence"/>
</dbReference>
<protein>
    <submittedName>
        <fullName evidence="1">Uncharacterized protein</fullName>
    </submittedName>
</protein>
<proteinExistence type="predicted"/>
<name>A0ACC1HLM8_9FUNG</name>
<evidence type="ECO:0000313" key="2">
    <source>
        <dbReference type="Proteomes" id="UP001145114"/>
    </source>
</evidence>
<comment type="caution">
    <text evidence="1">The sequence shown here is derived from an EMBL/GenBank/DDBJ whole genome shotgun (WGS) entry which is preliminary data.</text>
</comment>
<reference evidence="1" key="1">
    <citation type="submission" date="2022-06" db="EMBL/GenBank/DDBJ databases">
        <title>Phylogenomic reconstructions and comparative analyses of Kickxellomycotina fungi.</title>
        <authorList>
            <person name="Reynolds N.K."/>
            <person name="Stajich J.E."/>
            <person name="Barry K."/>
            <person name="Grigoriev I.V."/>
            <person name="Crous P."/>
            <person name="Smith M.E."/>
        </authorList>
    </citation>
    <scope>NUCLEOTIDE SEQUENCE</scope>
    <source>
        <strain evidence="1">RSA 2271</strain>
    </source>
</reference>
<keyword evidence="2" id="KW-1185">Reference proteome</keyword>
<feature type="non-terminal residue" evidence="1">
    <location>
        <position position="56"/>
    </location>
</feature>
<dbReference type="EMBL" id="JAMZIH010004438">
    <property type="protein sequence ID" value="KAJ1676271.1"/>
    <property type="molecule type" value="Genomic_DNA"/>
</dbReference>
<accession>A0ACC1HLM8</accession>
<sequence length="56" mass="6509">MFGSVVREWAMNNGVQVIDPEEEVFEIYTRFYDAGQRDRENWADPAAQELEISIEG</sequence>
<evidence type="ECO:0000313" key="1">
    <source>
        <dbReference type="EMBL" id="KAJ1676271.1"/>
    </source>
</evidence>
<gene>
    <name evidence="1" type="ORF">EV182_008526</name>
</gene>
<organism evidence="1 2">
    <name type="scientific">Spiromyces aspiralis</name>
    <dbReference type="NCBI Taxonomy" id="68401"/>
    <lineage>
        <taxon>Eukaryota</taxon>
        <taxon>Fungi</taxon>
        <taxon>Fungi incertae sedis</taxon>
        <taxon>Zoopagomycota</taxon>
        <taxon>Kickxellomycotina</taxon>
        <taxon>Kickxellomycetes</taxon>
        <taxon>Kickxellales</taxon>
        <taxon>Kickxellaceae</taxon>
        <taxon>Spiromyces</taxon>
    </lineage>
</organism>